<dbReference type="GO" id="GO:0003677">
    <property type="term" value="F:DNA binding"/>
    <property type="evidence" value="ECO:0007669"/>
    <property type="project" value="UniProtKB-KW"/>
</dbReference>
<dbReference type="PROSITE" id="PS01117">
    <property type="entry name" value="HTH_MARR_1"/>
    <property type="match status" value="1"/>
</dbReference>
<dbReference type="InterPro" id="IPR023187">
    <property type="entry name" value="Tscrpt_reg_MarR-type_CS"/>
</dbReference>
<comment type="caution">
    <text evidence="5">The sequence shown here is derived from an EMBL/GenBank/DDBJ whole genome shotgun (WGS) entry which is preliminary data.</text>
</comment>
<dbReference type="Proteomes" id="UP000321049">
    <property type="component" value="Unassembled WGS sequence"/>
</dbReference>
<evidence type="ECO:0000256" key="3">
    <source>
        <dbReference type="ARBA" id="ARBA00023163"/>
    </source>
</evidence>
<dbReference type="EMBL" id="BJWH01000006">
    <property type="protein sequence ID" value="GEL98069.1"/>
    <property type="molecule type" value="Genomic_DNA"/>
</dbReference>
<keyword evidence="3" id="KW-0804">Transcription</keyword>
<dbReference type="PANTHER" id="PTHR33164:SF43">
    <property type="entry name" value="HTH-TYPE TRANSCRIPTIONAL REPRESSOR YETL"/>
    <property type="match status" value="1"/>
</dbReference>
<accession>A0A511JJK8</accession>
<protein>
    <recommendedName>
        <fullName evidence="4">HTH marR-type domain-containing protein</fullName>
    </recommendedName>
</protein>
<evidence type="ECO:0000256" key="2">
    <source>
        <dbReference type="ARBA" id="ARBA00023125"/>
    </source>
</evidence>
<keyword evidence="6" id="KW-1185">Reference proteome</keyword>
<dbReference type="InterPro" id="IPR039422">
    <property type="entry name" value="MarR/SlyA-like"/>
</dbReference>
<dbReference type="InterPro" id="IPR036390">
    <property type="entry name" value="WH_DNA-bd_sf"/>
</dbReference>
<dbReference type="GO" id="GO:0003700">
    <property type="term" value="F:DNA-binding transcription factor activity"/>
    <property type="evidence" value="ECO:0007669"/>
    <property type="project" value="InterPro"/>
</dbReference>
<evidence type="ECO:0000256" key="1">
    <source>
        <dbReference type="ARBA" id="ARBA00023015"/>
    </source>
</evidence>
<name>A0A511JJK8_9CELL</name>
<dbReference type="Pfam" id="PF12802">
    <property type="entry name" value="MarR_2"/>
    <property type="match status" value="1"/>
</dbReference>
<dbReference type="PROSITE" id="PS50995">
    <property type="entry name" value="HTH_MARR_2"/>
    <property type="match status" value="1"/>
</dbReference>
<proteinExistence type="predicted"/>
<dbReference type="OrthoDB" id="4947868at2"/>
<sequence length="164" mass="18031">MQSTTFPRDDLRRFIQQIVRSSGFLESVQRPHEHAGIRLSVSETFALGELVEAGALSQQELAARLGLEKSTVSRLAAGMVDRGWLSRERDPDDRRLYRLQLTAAGQDVADRVGTELSEHHGRLLARLSPDERHALGVGLGALVRELDAGHGGYGGHDHHDGTDH</sequence>
<evidence type="ECO:0000313" key="6">
    <source>
        <dbReference type="Proteomes" id="UP000321049"/>
    </source>
</evidence>
<feature type="domain" description="HTH marR-type" evidence="4">
    <location>
        <begin position="8"/>
        <end position="144"/>
    </location>
</feature>
<dbReference type="AlphaFoldDB" id="A0A511JJK8"/>
<evidence type="ECO:0000259" key="4">
    <source>
        <dbReference type="PROSITE" id="PS50995"/>
    </source>
</evidence>
<dbReference type="Gene3D" id="1.10.10.10">
    <property type="entry name" value="Winged helix-like DNA-binding domain superfamily/Winged helix DNA-binding domain"/>
    <property type="match status" value="1"/>
</dbReference>
<dbReference type="PRINTS" id="PR00598">
    <property type="entry name" value="HTHMARR"/>
</dbReference>
<keyword evidence="2" id="KW-0238">DNA-binding</keyword>
<organism evidence="5 6">
    <name type="scientific">Cellulomonas terrae</name>
    <dbReference type="NCBI Taxonomy" id="311234"/>
    <lineage>
        <taxon>Bacteria</taxon>
        <taxon>Bacillati</taxon>
        <taxon>Actinomycetota</taxon>
        <taxon>Actinomycetes</taxon>
        <taxon>Micrococcales</taxon>
        <taxon>Cellulomonadaceae</taxon>
        <taxon>Cellulomonas</taxon>
    </lineage>
</organism>
<dbReference type="SMART" id="SM00347">
    <property type="entry name" value="HTH_MARR"/>
    <property type="match status" value="1"/>
</dbReference>
<dbReference type="PANTHER" id="PTHR33164">
    <property type="entry name" value="TRANSCRIPTIONAL REGULATOR, MARR FAMILY"/>
    <property type="match status" value="1"/>
</dbReference>
<dbReference type="GO" id="GO:0006950">
    <property type="term" value="P:response to stress"/>
    <property type="evidence" value="ECO:0007669"/>
    <property type="project" value="TreeGrafter"/>
</dbReference>
<dbReference type="InterPro" id="IPR000835">
    <property type="entry name" value="HTH_MarR-typ"/>
</dbReference>
<gene>
    <name evidence="5" type="ORF">CTE05_16160</name>
</gene>
<evidence type="ECO:0000313" key="5">
    <source>
        <dbReference type="EMBL" id="GEL98069.1"/>
    </source>
</evidence>
<keyword evidence="1" id="KW-0805">Transcription regulation</keyword>
<reference evidence="5 6" key="1">
    <citation type="submission" date="2019-07" db="EMBL/GenBank/DDBJ databases">
        <title>Whole genome shotgun sequence of Cellulomonas terrae NBRC 100819.</title>
        <authorList>
            <person name="Hosoyama A."/>
            <person name="Uohara A."/>
            <person name="Ohji S."/>
            <person name="Ichikawa N."/>
        </authorList>
    </citation>
    <scope>NUCLEOTIDE SEQUENCE [LARGE SCALE GENOMIC DNA]</scope>
    <source>
        <strain evidence="5 6">NBRC 100819</strain>
    </source>
</reference>
<dbReference type="RefSeq" id="WP_146845613.1">
    <property type="nucleotide sequence ID" value="NZ_BJWH01000006.1"/>
</dbReference>
<dbReference type="SUPFAM" id="SSF46785">
    <property type="entry name" value="Winged helix' DNA-binding domain"/>
    <property type="match status" value="1"/>
</dbReference>
<dbReference type="InterPro" id="IPR036388">
    <property type="entry name" value="WH-like_DNA-bd_sf"/>
</dbReference>